<protein>
    <submittedName>
        <fullName evidence="1">Uncharacterized protein</fullName>
    </submittedName>
</protein>
<dbReference type="RefSeq" id="WP_203819612.1">
    <property type="nucleotide sequence ID" value="NZ_BAAABP010000052.1"/>
</dbReference>
<evidence type="ECO:0000313" key="2">
    <source>
        <dbReference type="Proteomes" id="UP000598174"/>
    </source>
</evidence>
<name>A0A919J3B0_9ACTN</name>
<dbReference type="AlphaFoldDB" id="A0A919J3B0"/>
<gene>
    <name evidence="1" type="ORF">Afe05nite_50030</name>
</gene>
<accession>A0A919J3B0</accession>
<evidence type="ECO:0000313" key="1">
    <source>
        <dbReference type="EMBL" id="GIE13163.1"/>
    </source>
</evidence>
<proteinExistence type="predicted"/>
<dbReference type="EMBL" id="BOMM01000047">
    <property type="protein sequence ID" value="GIE13163.1"/>
    <property type="molecule type" value="Genomic_DNA"/>
</dbReference>
<keyword evidence="2" id="KW-1185">Reference proteome</keyword>
<organism evidence="1 2">
    <name type="scientific">Paractinoplanes ferrugineus</name>
    <dbReference type="NCBI Taxonomy" id="113564"/>
    <lineage>
        <taxon>Bacteria</taxon>
        <taxon>Bacillati</taxon>
        <taxon>Actinomycetota</taxon>
        <taxon>Actinomycetes</taxon>
        <taxon>Micromonosporales</taxon>
        <taxon>Micromonosporaceae</taxon>
        <taxon>Paractinoplanes</taxon>
    </lineage>
</organism>
<reference evidence="1" key="1">
    <citation type="submission" date="2021-01" db="EMBL/GenBank/DDBJ databases">
        <title>Whole genome shotgun sequence of Actinoplanes ferrugineus NBRC 15555.</title>
        <authorList>
            <person name="Komaki H."/>
            <person name="Tamura T."/>
        </authorList>
    </citation>
    <scope>NUCLEOTIDE SEQUENCE</scope>
    <source>
        <strain evidence="1">NBRC 15555</strain>
    </source>
</reference>
<sequence>MASLLVNPVMADLVVLDPAGAADVADRVRALRPRWIERAEHFWTLGVATYLDLAHSADPVRAYHERFESQNALLTEHFGDVHTAVGAALAEHLGAPTRFDSGRAALPGFHIFEELGISTGGVPNEHFDLQYEALPWAAEIVHPRQHISFTLAIRLPHEGAALEYWNFTVEESRRRRRMGRAGDIRRIAETKPPTRHPYQVGVMAVQMRSVLHRIGAVPRLWPGDQRITLQGHGIRDTAGWVLYW</sequence>
<comment type="caution">
    <text evidence="1">The sequence shown here is derived from an EMBL/GenBank/DDBJ whole genome shotgun (WGS) entry which is preliminary data.</text>
</comment>
<dbReference type="Proteomes" id="UP000598174">
    <property type="component" value="Unassembled WGS sequence"/>
</dbReference>